<feature type="coiled-coil region" evidence="1">
    <location>
        <begin position="86"/>
        <end position="120"/>
    </location>
</feature>
<keyword evidence="1" id="KW-0175">Coiled coil</keyword>
<protein>
    <submittedName>
        <fullName evidence="3">Uncharacterized protein</fullName>
    </submittedName>
</protein>
<evidence type="ECO:0000313" key="3">
    <source>
        <dbReference type="EMBL" id="WMT05977.1"/>
    </source>
</evidence>
<sequence>MNRPTSITLVAVLLVAAVAVPLAAATVAPNGGAQDGTADEAGNDSIAPGEQFAAAVGVQNAELEGDVSERAFGVRFASAETNETKAAVIATEVNESRQRLAELEDRLATLNESRETGEISEGRYRAEVATAVAEMRGIERRAAAAETAASEVPDRALADSGVDAEAIRTLRDRAGELGGPETAETARSIAGDDVGRSTNADPTPGGSNDGNGESQSDERADGNAGTDGAASDG</sequence>
<dbReference type="GeneID" id="84214538"/>
<dbReference type="RefSeq" id="WP_049965113.1">
    <property type="nucleotide sequence ID" value="NZ_CP101873.1"/>
</dbReference>
<dbReference type="AlphaFoldDB" id="A0AAF0P6V9"/>
<evidence type="ECO:0000256" key="1">
    <source>
        <dbReference type="SAM" id="Coils"/>
    </source>
</evidence>
<feature type="region of interest" description="Disordered" evidence="2">
    <location>
        <begin position="171"/>
        <end position="233"/>
    </location>
</feature>
<dbReference type="EMBL" id="CP101873">
    <property type="protein sequence ID" value="WMT05977.1"/>
    <property type="molecule type" value="Genomic_DNA"/>
</dbReference>
<reference evidence="3 4" key="1">
    <citation type="submission" date="2022-07" db="EMBL/GenBank/DDBJ databases">
        <title>Two temperate virus in Haloterrigena jeotgali A29.</title>
        <authorList>
            <person name="Deng X."/>
        </authorList>
    </citation>
    <scope>NUCLEOTIDE SEQUENCE [LARGE SCALE GENOMIC DNA]</scope>
    <source>
        <strain evidence="3 4">A29</strain>
    </source>
</reference>
<name>A0AAF0P6V9_9EURY</name>
<evidence type="ECO:0000313" key="4">
    <source>
        <dbReference type="Proteomes" id="UP001224926"/>
    </source>
</evidence>
<dbReference type="Proteomes" id="UP001224926">
    <property type="component" value="Chromosome"/>
</dbReference>
<organism evidence="3 4">
    <name type="scientific">Natrinema thermotolerans</name>
    <dbReference type="NCBI Taxonomy" id="121872"/>
    <lineage>
        <taxon>Archaea</taxon>
        <taxon>Methanobacteriati</taxon>
        <taxon>Methanobacteriota</taxon>
        <taxon>Stenosarchaea group</taxon>
        <taxon>Halobacteria</taxon>
        <taxon>Halobacteriales</taxon>
        <taxon>Natrialbaceae</taxon>
        <taxon>Natrinema</taxon>
    </lineage>
</organism>
<accession>A0AAF0P6V9</accession>
<evidence type="ECO:0000256" key="2">
    <source>
        <dbReference type="SAM" id="MobiDB-lite"/>
    </source>
</evidence>
<proteinExistence type="predicted"/>
<keyword evidence="4" id="KW-1185">Reference proteome</keyword>
<gene>
    <name evidence="3" type="ORF">NP511_11315</name>
</gene>
<dbReference type="GeneID" id="39862209"/>